<proteinExistence type="inferred from homology"/>
<dbReference type="Pfam" id="PF01478">
    <property type="entry name" value="Peptidase_A24"/>
    <property type="match status" value="1"/>
</dbReference>
<keyword evidence="2" id="KW-1133">Transmembrane helix</keyword>
<dbReference type="OrthoDB" id="4428077at2"/>
<feature type="domain" description="Prepilin type IV endopeptidase peptidase" evidence="3">
    <location>
        <begin position="7"/>
        <end position="109"/>
    </location>
</feature>
<dbReference type="Gene3D" id="1.20.120.1220">
    <property type="match status" value="1"/>
</dbReference>
<evidence type="ECO:0000256" key="1">
    <source>
        <dbReference type="ARBA" id="ARBA00005801"/>
    </source>
</evidence>
<dbReference type="InterPro" id="IPR000045">
    <property type="entry name" value="Prepilin_IV_endopep_pep"/>
</dbReference>
<feature type="transmembrane region" description="Helical" evidence="2">
    <location>
        <begin position="94"/>
        <end position="113"/>
    </location>
</feature>
<reference evidence="8 9" key="2">
    <citation type="submission" date="2018-09" db="EMBL/GenBank/DDBJ databases">
        <authorList>
            <person name="Tagini F."/>
        </authorList>
    </citation>
    <scope>NUCLEOTIDE SEQUENCE [LARGE SCALE GENOMIC DNA]</scope>
    <source>
        <strain evidence="6 8">MK4</strain>
        <strain evidence="5 9">MK42</strain>
    </source>
</reference>
<evidence type="ECO:0000259" key="3">
    <source>
        <dbReference type="Pfam" id="PF01478"/>
    </source>
</evidence>
<dbReference type="PANTHER" id="PTHR30487:SF0">
    <property type="entry name" value="PREPILIN LEADER PEPTIDASE_N-METHYLTRANSFERASE-RELATED"/>
    <property type="match status" value="1"/>
</dbReference>
<dbReference type="GeneID" id="66600822"/>
<evidence type="ECO:0000313" key="8">
    <source>
        <dbReference type="Proteomes" id="UP000271464"/>
    </source>
</evidence>
<dbReference type="Proteomes" id="UP000192335">
    <property type="component" value="Unassembled WGS sequence"/>
</dbReference>
<evidence type="ECO:0000256" key="2">
    <source>
        <dbReference type="SAM" id="Phobius"/>
    </source>
</evidence>
<gene>
    <name evidence="4" type="ORF">B4U45_25750</name>
    <name evidence="5" type="ORF">LAUMK42_02257</name>
    <name evidence="6" type="ORF">LAUMK4_02081</name>
</gene>
<dbReference type="GO" id="GO:0006465">
    <property type="term" value="P:signal peptide processing"/>
    <property type="evidence" value="ECO:0007669"/>
    <property type="project" value="TreeGrafter"/>
</dbReference>
<reference evidence="4 7" key="1">
    <citation type="submission" date="2017-02" db="EMBL/GenBank/DDBJ databases">
        <title>Mycobacterium kansasii genomes.</title>
        <authorList>
            <person name="Borowka P."/>
            <person name="Strapagiel D."/>
            <person name="Marciniak B."/>
            <person name="Lach J."/>
            <person name="Bakula Z."/>
            <person name="Van Ingen J."/>
            <person name="Safianowska A."/>
            <person name="Brzostek A."/>
            <person name="Dziadek J."/>
            <person name="Jagielski T."/>
        </authorList>
    </citation>
    <scope>NUCLEOTIDE SEQUENCE [LARGE SCALE GENOMIC DNA]</scope>
    <source>
        <strain evidence="4 7">12MK</strain>
    </source>
</reference>
<comment type="similarity">
    <text evidence="1">Belongs to the peptidase A24 family.</text>
</comment>
<accession>A0A1X0LHX9</accession>
<dbReference type="GO" id="GO:0004190">
    <property type="term" value="F:aspartic-type endopeptidase activity"/>
    <property type="evidence" value="ECO:0007669"/>
    <property type="project" value="InterPro"/>
</dbReference>
<dbReference type="EMBL" id="MWQA01000001">
    <property type="protein sequence ID" value="ORC10567.1"/>
    <property type="molecule type" value="Genomic_DNA"/>
</dbReference>
<comment type="caution">
    <text evidence="5">The sequence shown here is derived from an EMBL/GenBank/DDBJ whole genome shotgun (WGS) entry which is preliminary data.</text>
</comment>
<dbReference type="RefSeq" id="WP_075547225.1">
    <property type="nucleotide sequence ID" value="NZ_CADEAW010000058.1"/>
</dbReference>
<dbReference type="Proteomes" id="UP000279331">
    <property type="component" value="Unassembled WGS sequence"/>
</dbReference>
<dbReference type="Proteomes" id="UP000271464">
    <property type="component" value="Unassembled WGS sequence"/>
</dbReference>
<feature type="transmembrane region" description="Helical" evidence="2">
    <location>
        <begin position="26"/>
        <end position="44"/>
    </location>
</feature>
<organism evidence="5 9">
    <name type="scientific">Mycobacterium persicum</name>
    <dbReference type="NCBI Taxonomy" id="1487726"/>
    <lineage>
        <taxon>Bacteria</taxon>
        <taxon>Bacillati</taxon>
        <taxon>Actinomycetota</taxon>
        <taxon>Actinomycetes</taxon>
        <taxon>Mycobacteriales</taxon>
        <taxon>Mycobacteriaceae</taxon>
        <taxon>Mycobacterium</taxon>
    </lineage>
</organism>
<keyword evidence="8" id="KW-1185">Reference proteome</keyword>
<dbReference type="GO" id="GO:0005886">
    <property type="term" value="C:plasma membrane"/>
    <property type="evidence" value="ECO:0007669"/>
    <property type="project" value="TreeGrafter"/>
</dbReference>
<dbReference type="AlphaFoldDB" id="A0A1X0LHX9"/>
<evidence type="ECO:0000313" key="7">
    <source>
        <dbReference type="Proteomes" id="UP000192335"/>
    </source>
</evidence>
<dbReference type="EMBL" id="UPHM01000048">
    <property type="protein sequence ID" value="VAZ92410.1"/>
    <property type="molecule type" value="Genomic_DNA"/>
</dbReference>
<evidence type="ECO:0000313" key="4">
    <source>
        <dbReference type="EMBL" id="ORC10567.1"/>
    </source>
</evidence>
<keyword evidence="2" id="KW-0812">Transmembrane</keyword>
<evidence type="ECO:0000313" key="6">
    <source>
        <dbReference type="EMBL" id="VAZ92410.1"/>
    </source>
</evidence>
<dbReference type="EMBL" id="UPHL01000057">
    <property type="protein sequence ID" value="VAZ83440.1"/>
    <property type="molecule type" value="Genomic_DNA"/>
</dbReference>
<sequence length="144" mass="13918">MGTLGAAVALWMGALCGYDVRERRLPNALTVPGAAVILLGALVAGRGVPALAGAAALAGVYLLVHLVTPAAMGAGDVKLAFGVGGLTGCFGADVWFLAALAAPLLTAVCGLVARIIGGADSAATLPHGPSMCLATAGALALVVM</sequence>
<dbReference type="InterPro" id="IPR050882">
    <property type="entry name" value="Prepilin_peptidase/N-MTase"/>
</dbReference>
<keyword evidence="2" id="KW-0472">Membrane</keyword>
<feature type="transmembrane region" description="Helical" evidence="2">
    <location>
        <begin position="51"/>
        <end position="74"/>
    </location>
</feature>
<protein>
    <submittedName>
        <fullName evidence="4">Prepilin peptidase</fullName>
    </submittedName>
</protein>
<evidence type="ECO:0000313" key="9">
    <source>
        <dbReference type="Proteomes" id="UP000279331"/>
    </source>
</evidence>
<name>A0A1X0LHX9_9MYCO</name>
<evidence type="ECO:0000313" key="5">
    <source>
        <dbReference type="EMBL" id="VAZ83440.1"/>
    </source>
</evidence>
<dbReference type="PANTHER" id="PTHR30487">
    <property type="entry name" value="TYPE 4 PREPILIN-LIKE PROTEINS LEADER PEPTIDE-PROCESSING ENZYME"/>
    <property type="match status" value="1"/>
</dbReference>